<dbReference type="KEGG" id="apak:AP3564_14345"/>
<sequence length="217" mass="23429">MFENIIQQIPDIIEATKQTAIMVGISVTAGILFGIPLGTILFLTRKGQLLEQPHIFNILNSLVNLINAFPLLILIVAVIPFTRLLVGTSVGTVPASVPLSIAIIPYFARLIEQSLVEVNKGVIEAAISMGANIFQIIWKVMFVEARAGMVVSLSNIIILLISYSTIAGVVGAGGLGDFAVRNGYYRYQPDIMLATVVIMIILVSIIQISGSRLEFFG</sequence>
<keyword evidence="6 7" id="KW-0472">Membrane</keyword>
<comment type="subcellular location">
    <subcellularLocation>
        <location evidence="1 7">Cell membrane</location>
        <topology evidence="1 7">Multi-pass membrane protein</topology>
    </subcellularLocation>
</comment>
<feature type="domain" description="ABC transmembrane type-1" evidence="8">
    <location>
        <begin position="16"/>
        <end position="210"/>
    </location>
</feature>
<evidence type="ECO:0000256" key="7">
    <source>
        <dbReference type="RuleBase" id="RU363032"/>
    </source>
</evidence>
<dbReference type="EMBL" id="CP017703">
    <property type="protein sequence ID" value="ASS91238.1"/>
    <property type="molecule type" value="Genomic_DNA"/>
</dbReference>
<dbReference type="InterPro" id="IPR000515">
    <property type="entry name" value="MetI-like"/>
</dbReference>
<evidence type="ECO:0000256" key="3">
    <source>
        <dbReference type="ARBA" id="ARBA00022475"/>
    </source>
</evidence>
<keyword evidence="4 7" id="KW-0812">Transmembrane</keyword>
<keyword evidence="5 7" id="KW-1133">Transmembrane helix</keyword>
<keyword evidence="9" id="KW-0067">ATP-binding</keyword>
<dbReference type="PANTHER" id="PTHR30450">
    <property type="entry name" value="ABC TRANSPORTER PERMEASE"/>
    <property type="match status" value="1"/>
</dbReference>
<proteinExistence type="inferred from homology"/>
<dbReference type="GO" id="GO:0048473">
    <property type="term" value="P:D-methionine transmembrane transport"/>
    <property type="evidence" value="ECO:0007669"/>
    <property type="project" value="TreeGrafter"/>
</dbReference>
<dbReference type="PANTHER" id="PTHR30450:SF1">
    <property type="entry name" value="D-METHIONINE TRANSPORT SYSTEM PERMEASE PROTEIN METI-RELATED"/>
    <property type="match status" value="1"/>
</dbReference>
<dbReference type="PROSITE" id="PS50928">
    <property type="entry name" value="ABC_TM1"/>
    <property type="match status" value="1"/>
</dbReference>
<keyword evidence="9" id="KW-0547">Nucleotide-binding</keyword>
<feature type="transmembrane region" description="Helical" evidence="7">
    <location>
        <begin position="153"/>
        <end position="179"/>
    </location>
</feature>
<protein>
    <submittedName>
        <fullName evidence="9">Methionine ABC transporter ATP-binding protein</fullName>
    </submittedName>
</protein>
<dbReference type="Proteomes" id="UP000214606">
    <property type="component" value="Chromosome"/>
</dbReference>
<feature type="transmembrane region" description="Helical" evidence="7">
    <location>
        <begin position="121"/>
        <end position="141"/>
    </location>
</feature>
<dbReference type="GO" id="GO:0005886">
    <property type="term" value="C:plasma membrane"/>
    <property type="evidence" value="ECO:0007669"/>
    <property type="project" value="UniProtKB-SubCell"/>
</dbReference>
<dbReference type="GO" id="GO:0005524">
    <property type="term" value="F:ATP binding"/>
    <property type="evidence" value="ECO:0007669"/>
    <property type="project" value="UniProtKB-KW"/>
</dbReference>
<comment type="similarity">
    <text evidence="7">Belongs to the binding-protein-dependent transport system permease family.</text>
</comment>
<dbReference type="SUPFAM" id="SSF161098">
    <property type="entry name" value="MetI-like"/>
    <property type="match status" value="1"/>
</dbReference>
<feature type="transmembrane region" description="Helical" evidence="7">
    <location>
        <begin position="55"/>
        <end position="79"/>
    </location>
</feature>
<dbReference type="InterPro" id="IPR035906">
    <property type="entry name" value="MetI-like_sf"/>
</dbReference>
<accession>A0A223E7M1</accession>
<evidence type="ECO:0000256" key="2">
    <source>
        <dbReference type="ARBA" id="ARBA00022448"/>
    </source>
</evidence>
<dbReference type="CDD" id="cd06261">
    <property type="entry name" value="TM_PBP2"/>
    <property type="match status" value="1"/>
</dbReference>
<dbReference type="Pfam" id="PF00528">
    <property type="entry name" value="BPD_transp_1"/>
    <property type="match status" value="1"/>
</dbReference>
<dbReference type="InterPro" id="IPR051322">
    <property type="entry name" value="AA_ABC_Transporter_Permease"/>
</dbReference>
<organism evidence="9 10">
    <name type="scientific">Aeribacillus pallidus</name>
    <dbReference type="NCBI Taxonomy" id="33936"/>
    <lineage>
        <taxon>Bacteria</taxon>
        <taxon>Bacillati</taxon>
        <taxon>Bacillota</taxon>
        <taxon>Bacilli</taxon>
        <taxon>Bacillales</taxon>
        <taxon>Bacillaceae</taxon>
        <taxon>Aeribacillus</taxon>
    </lineage>
</organism>
<feature type="transmembrane region" description="Helical" evidence="7">
    <location>
        <begin position="85"/>
        <end position="109"/>
    </location>
</feature>
<evidence type="ECO:0000313" key="9">
    <source>
        <dbReference type="EMBL" id="ASS91238.1"/>
    </source>
</evidence>
<feature type="transmembrane region" description="Helical" evidence="7">
    <location>
        <begin position="191"/>
        <end position="210"/>
    </location>
</feature>
<dbReference type="AlphaFoldDB" id="A0A223E7M1"/>
<evidence type="ECO:0000256" key="6">
    <source>
        <dbReference type="ARBA" id="ARBA00023136"/>
    </source>
</evidence>
<dbReference type="RefSeq" id="WP_094245834.1">
    <property type="nucleotide sequence ID" value="NZ_CP017703.1"/>
</dbReference>
<gene>
    <name evidence="9" type="ORF">AP3564_14345</name>
</gene>
<evidence type="ECO:0000313" key="10">
    <source>
        <dbReference type="Proteomes" id="UP000214606"/>
    </source>
</evidence>
<keyword evidence="3" id="KW-1003">Cell membrane</keyword>
<evidence type="ECO:0000259" key="8">
    <source>
        <dbReference type="PROSITE" id="PS50928"/>
    </source>
</evidence>
<reference evidence="9 10" key="1">
    <citation type="submission" date="2016-10" db="EMBL/GenBank/DDBJ databases">
        <title>The whole genome sequencing and assembly of Aeribacillus pallidus KCTC3564 strain.</title>
        <authorList>
            <person name="Lee Y.-J."/>
            <person name="Park M.-K."/>
            <person name="Yi H."/>
            <person name="Bahn Y.-S."/>
            <person name="Kim J.F."/>
            <person name="Lee D.-W."/>
        </authorList>
    </citation>
    <scope>NUCLEOTIDE SEQUENCE [LARGE SCALE GENOMIC DNA]</scope>
    <source>
        <strain evidence="9 10">KCTC3564</strain>
    </source>
</reference>
<evidence type="ECO:0000256" key="5">
    <source>
        <dbReference type="ARBA" id="ARBA00022989"/>
    </source>
</evidence>
<evidence type="ECO:0000256" key="1">
    <source>
        <dbReference type="ARBA" id="ARBA00004651"/>
    </source>
</evidence>
<feature type="transmembrane region" description="Helical" evidence="7">
    <location>
        <begin position="20"/>
        <end position="43"/>
    </location>
</feature>
<dbReference type="Gene3D" id="1.10.3720.10">
    <property type="entry name" value="MetI-like"/>
    <property type="match status" value="1"/>
</dbReference>
<keyword evidence="2 7" id="KW-0813">Transport</keyword>
<name>A0A223E7M1_9BACI</name>
<evidence type="ECO:0000256" key="4">
    <source>
        <dbReference type="ARBA" id="ARBA00022692"/>
    </source>
</evidence>